<keyword evidence="1" id="KW-0732">Signal</keyword>
<dbReference type="AlphaFoldDB" id="A0A239GNX1"/>
<evidence type="ECO:0000256" key="1">
    <source>
        <dbReference type="SAM" id="SignalP"/>
    </source>
</evidence>
<dbReference type="InterPro" id="IPR021268">
    <property type="entry name" value="DUF2845"/>
</dbReference>
<evidence type="ECO:0008006" key="4">
    <source>
        <dbReference type="Google" id="ProtNLM"/>
    </source>
</evidence>
<gene>
    <name evidence="2" type="ORF">SAMN05216255_3067</name>
</gene>
<name>A0A239GNX1_9PSED</name>
<protein>
    <recommendedName>
        <fullName evidence="4">DUF2845 domain-containing protein</fullName>
    </recommendedName>
</protein>
<dbReference type="Proteomes" id="UP000242915">
    <property type="component" value="Unassembled WGS sequence"/>
</dbReference>
<dbReference type="RefSeq" id="WP_010487574.1">
    <property type="nucleotide sequence ID" value="NZ_FZOG01000004.1"/>
</dbReference>
<evidence type="ECO:0000313" key="2">
    <source>
        <dbReference type="EMBL" id="SNS70565.1"/>
    </source>
</evidence>
<feature type="signal peptide" evidence="1">
    <location>
        <begin position="1"/>
        <end position="18"/>
    </location>
</feature>
<dbReference type="EMBL" id="FZOG01000004">
    <property type="protein sequence ID" value="SNS70565.1"/>
    <property type="molecule type" value="Genomic_DNA"/>
</dbReference>
<dbReference type="Pfam" id="PF11006">
    <property type="entry name" value="DUF2845"/>
    <property type="match status" value="1"/>
</dbReference>
<reference evidence="3" key="1">
    <citation type="submission" date="2017-06" db="EMBL/GenBank/DDBJ databases">
        <authorList>
            <person name="Varghese N."/>
            <person name="Submissions S."/>
        </authorList>
    </citation>
    <scope>NUCLEOTIDE SEQUENCE [LARGE SCALE GENOMIC DNA]</scope>
    <source>
        <strain evidence="3">CIP 108523</strain>
    </source>
</reference>
<feature type="chain" id="PRO_5011274439" description="DUF2845 domain-containing protein" evidence="1">
    <location>
        <begin position="19"/>
        <end position="95"/>
    </location>
</feature>
<accession>A0A239GNX1</accession>
<proteinExistence type="predicted"/>
<organism evidence="2 3">
    <name type="scientific">Pseudomonas segetis</name>
    <dbReference type="NCBI Taxonomy" id="298908"/>
    <lineage>
        <taxon>Bacteria</taxon>
        <taxon>Pseudomonadati</taxon>
        <taxon>Pseudomonadota</taxon>
        <taxon>Gammaproteobacteria</taxon>
        <taxon>Pseudomonadales</taxon>
        <taxon>Pseudomonadaceae</taxon>
        <taxon>Pseudomonas</taxon>
    </lineage>
</organism>
<evidence type="ECO:0000313" key="3">
    <source>
        <dbReference type="Proteomes" id="UP000242915"/>
    </source>
</evidence>
<sequence length="95" mass="10590">MQSLILLALALSAGVVHADDTMRCGSQLISTGDRAFEVESKCGAPAFRDVVGYTLGPYERREMKIEEWVYGPNNGVNSILTFEGSRLLRIERKRQ</sequence>
<keyword evidence="3" id="KW-1185">Reference proteome</keyword>